<keyword evidence="3" id="KW-1185">Reference proteome</keyword>
<organism evidence="2 3">
    <name type="scientific">Sedimentitalea xiamensis</name>
    <dbReference type="NCBI Taxonomy" id="3050037"/>
    <lineage>
        <taxon>Bacteria</taxon>
        <taxon>Pseudomonadati</taxon>
        <taxon>Pseudomonadota</taxon>
        <taxon>Alphaproteobacteria</taxon>
        <taxon>Rhodobacterales</taxon>
        <taxon>Paracoccaceae</taxon>
        <taxon>Sedimentitalea</taxon>
    </lineage>
</organism>
<feature type="domain" description="HTH rpiR-type" evidence="1">
    <location>
        <begin position="16"/>
        <end position="92"/>
    </location>
</feature>
<evidence type="ECO:0000313" key="2">
    <source>
        <dbReference type="EMBL" id="MDK3074989.1"/>
    </source>
</evidence>
<dbReference type="PROSITE" id="PS51071">
    <property type="entry name" value="HTH_RPIR"/>
    <property type="match status" value="1"/>
</dbReference>
<dbReference type="EMBL" id="JASNJE010000028">
    <property type="protein sequence ID" value="MDK3074989.1"/>
    <property type="molecule type" value="Genomic_DNA"/>
</dbReference>
<dbReference type="InterPro" id="IPR000281">
    <property type="entry name" value="HTH_RpiR"/>
</dbReference>
<comment type="caution">
    <text evidence="2">The sequence shown here is derived from an EMBL/GenBank/DDBJ whole genome shotgun (WGS) entry which is preliminary data.</text>
</comment>
<dbReference type="Pfam" id="PF01418">
    <property type="entry name" value="HTH_6"/>
    <property type="match status" value="1"/>
</dbReference>
<evidence type="ECO:0000259" key="1">
    <source>
        <dbReference type="PROSITE" id="PS51071"/>
    </source>
</evidence>
<dbReference type="SUPFAM" id="SSF53697">
    <property type="entry name" value="SIS domain"/>
    <property type="match status" value="1"/>
</dbReference>
<dbReference type="PANTHER" id="PTHR30514">
    <property type="entry name" value="GLUCOKINASE"/>
    <property type="match status" value="1"/>
</dbReference>
<evidence type="ECO:0000313" key="3">
    <source>
        <dbReference type="Proteomes" id="UP001227126"/>
    </source>
</evidence>
<sequence>MSRLPVNACMENKDLDSFVERLRDALASLRPAERRLAEFLLNFPGDLASYQASELGQLAKVSNATVTRTIRKLGYASFDEARRHVRAERQSGAALFQISSHADQSGDQVGIHFEQAIHNIGETGKLIAVSEIDDLARAILSAGQVAFIGFRANRGLATYARFQVGQIIRHAVDLPSPGLTLAEPLSALQMGDVVVYFALPRRVADTQTIIEQVGKCGASLAYVSDDAVDRRTDVTWHFRCSTFAPGPIYNHASVMALIHVLVTRVVELSGEEGRRRLAKIEALHRVLGELEN</sequence>
<dbReference type="Gene3D" id="3.40.50.10490">
    <property type="entry name" value="Glucose-6-phosphate isomerase like protein, domain 1"/>
    <property type="match status" value="1"/>
</dbReference>
<dbReference type="Gene3D" id="1.10.10.10">
    <property type="entry name" value="Winged helix-like DNA-binding domain superfamily/Winged helix DNA-binding domain"/>
    <property type="match status" value="1"/>
</dbReference>
<gene>
    <name evidence="2" type="ORF">QO034_18015</name>
</gene>
<accession>A0ABT7FIN6</accession>
<dbReference type="SUPFAM" id="SSF46689">
    <property type="entry name" value="Homeodomain-like"/>
    <property type="match status" value="1"/>
</dbReference>
<dbReference type="InterPro" id="IPR047640">
    <property type="entry name" value="RpiR-like"/>
</dbReference>
<dbReference type="PANTHER" id="PTHR30514:SF18">
    <property type="entry name" value="RPIR-FAMILY TRANSCRIPTIONAL REGULATOR"/>
    <property type="match status" value="1"/>
</dbReference>
<dbReference type="InterPro" id="IPR009057">
    <property type="entry name" value="Homeodomain-like_sf"/>
</dbReference>
<dbReference type="InterPro" id="IPR046348">
    <property type="entry name" value="SIS_dom_sf"/>
</dbReference>
<reference evidence="2 3" key="1">
    <citation type="submission" date="2023-05" db="EMBL/GenBank/DDBJ databases">
        <title>Sedimentitalea sp. nov. JM2-8.</title>
        <authorList>
            <person name="Huang J."/>
        </authorList>
    </citation>
    <scope>NUCLEOTIDE SEQUENCE [LARGE SCALE GENOMIC DNA]</scope>
    <source>
        <strain evidence="2 3">JM2-8</strain>
    </source>
</reference>
<dbReference type="InterPro" id="IPR036388">
    <property type="entry name" value="WH-like_DNA-bd_sf"/>
</dbReference>
<protein>
    <submittedName>
        <fullName evidence="2">MurR/RpiR family transcriptional regulator</fullName>
    </submittedName>
</protein>
<name>A0ABT7FIN6_9RHOB</name>
<proteinExistence type="predicted"/>
<dbReference type="Proteomes" id="UP001227126">
    <property type="component" value="Unassembled WGS sequence"/>
</dbReference>